<dbReference type="STRING" id="641238.SAMN04490244_102387"/>
<accession>A0A1H9RRN9</accession>
<keyword evidence="9" id="KW-1185">Reference proteome</keyword>
<proteinExistence type="predicted"/>
<comment type="cofactor">
    <cofactor evidence="1">
        <name>L-ascorbate</name>
        <dbReference type="ChEBI" id="CHEBI:38290"/>
    </cofactor>
</comment>
<dbReference type="PROSITE" id="PS51471">
    <property type="entry name" value="FE2OG_OXY"/>
    <property type="match status" value="1"/>
</dbReference>
<dbReference type="Gene3D" id="2.60.120.620">
    <property type="entry name" value="q2cbj1_9rhob like domain"/>
    <property type="match status" value="1"/>
</dbReference>
<dbReference type="EMBL" id="FOGU01000002">
    <property type="protein sequence ID" value="SER74589.1"/>
    <property type="molecule type" value="Genomic_DNA"/>
</dbReference>
<dbReference type="GO" id="GO:0031418">
    <property type="term" value="F:L-ascorbic acid binding"/>
    <property type="evidence" value="ECO:0007669"/>
    <property type="project" value="UniProtKB-KW"/>
</dbReference>
<dbReference type="Proteomes" id="UP000198885">
    <property type="component" value="Unassembled WGS sequence"/>
</dbReference>
<evidence type="ECO:0000313" key="9">
    <source>
        <dbReference type="Proteomes" id="UP000198885"/>
    </source>
</evidence>
<evidence type="ECO:0000313" key="8">
    <source>
        <dbReference type="EMBL" id="SER74589.1"/>
    </source>
</evidence>
<keyword evidence="4" id="KW-0223">Dioxygenase</keyword>
<dbReference type="InterPro" id="IPR044862">
    <property type="entry name" value="Pro_4_hyd_alph_FE2OG_OXY"/>
</dbReference>
<keyword evidence="5" id="KW-0560">Oxidoreductase</keyword>
<keyword evidence="2" id="KW-0479">Metal-binding</keyword>
<dbReference type="SMART" id="SM00702">
    <property type="entry name" value="P4Hc"/>
    <property type="match status" value="1"/>
</dbReference>
<evidence type="ECO:0000256" key="3">
    <source>
        <dbReference type="ARBA" id="ARBA00022896"/>
    </source>
</evidence>
<gene>
    <name evidence="8" type="ORF">SAMN04490244_102387</name>
</gene>
<dbReference type="Pfam" id="PF13640">
    <property type="entry name" value="2OG-FeII_Oxy_3"/>
    <property type="match status" value="1"/>
</dbReference>
<evidence type="ECO:0000256" key="6">
    <source>
        <dbReference type="ARBA" id="ARBA00023004"/>
    </source>
</evidence>
<evidence type="ECO:0000256" key="1">
    <source>
        <dbReference type="ARBA" id="ARBA00001961"/>
    </source>
</evidence>
<dbReference type="GO" id="GO:0016705">
    <property type="term" value="F:oxidoreductase activity, acting on paired donors, with incorporation or reduction of molecular oxygen"/>
    <property type="evidence" value="ECO:0007669"/>
    <property type="project" value="InterPro"/>
</dbReference>
<dbReference type="GO" id="GO:0005506">
    <property type="term" value="F:iron ion binding"/>
    <property type="evidence" value="ECO:0007669"/>
    <property type="project" value="InterPro"/>
</dbReference>
<dbReference type="InterPro" id="IPR006620">
    <property type="entry name" value="Pro_4_hyd_alph"/>
</dbReference>
<reference evidence="8 9" key="1">
    <citation type="submission" date="2016-10" db="EMBL/GenBank/DDBJ databases">
        <authorList>
            <person name="de Groot N.N."/>
        </authorList>
    </citation>
    <scope>NUCLEOTIDE SEQUENCE [LARGE SCALE GENOMIC DNA]</scope>
    <source>
        <strain evidence="8 9">DSM 23042</strain>
    </source>
</reference>
<organism evidence="8 9">
    <name type="scientific">Tranquillimonas rosea</name>
    <dbReference type="NCBI Taxonomy" id="641238"/>
    <lineage>
        <taxon>Bacteria</taxon>
        <taxon>Pseudomonadati</taxon>
        <taxon>Pseudomonadota</taxon>
        <taxon>Alphaproteobacteria</taxon>
        <taxon>Rhodobacterales</taxon>
        <taxon>Roseobacteraceae</taxon>
        <taxon>Tranquillimonas</taxon>
    </lineage>
</organism>
<keyword evidence="6" id="KW-0408">Iron</keyword>
<evidence type="ECO:0000256" key="2">
    <source>
        <dbReference type="ARBA" id="ARBA00022723"/>
    </source>
</evidence>
<dbReference type="SUPFAM" id="SSF51197">
    <property type="entry name" value="Clavaminate synthase-like"/>
    <property type="match status" value="1"/>
</dbReference>
<name>A0A1H9RRN9_9RHOB</name>
<keyword evidence="3" id="KW-0847">Vitamin C</keyword>
<sequence length="216" mass="23726">MSFSAAPVADGRAGAARALYHRAFRPCFRDPKHMIHTHSIPGAFSDAECLRIVAQADAAPAAEARLVGRARDDNQRRSELVWLDDVPEAGWVMDRIIDIVREANRDAFGFDLTEFAESAQVARYGADREGHFHWHADIGDGAVAGRRKLTIVIQLSLPEMYAGGALEVMPSARTVTAPRERGAACLFPSFLLHRVTPVTEGARRSLTVWAHGPAFR</sequence>
<dbReference type="GO" id="GO:0051213">
    <property type="term" value="F:dioxygenase activity"/>
    <property type="evidence" value="ECO:0007669"/>
    <property type="project" value="UniProtKB-KW"/>
</dbReference>
<feature type="domain" description="Fe2OG dioxygenase" evidence="7">
    <location>
        <begin position="115"/>
        <end position="212"/>
    </location>
</feature>
<dbReference type="AlphaFoldDB" id="A0A1H9RRN9"/>
<evidence type="ECO:0000259" key="7">
    <source>
        <dbReference type="PROSITE" id="PS51471"/>
    </source>
</evidence>
<evidence type="ECO:0000256" key="5">
    <source>
        <dbReference type="ARBA" id="ARBA00023002"/>
    </source>
</evidence>
<protein>
    <submittedName>
        <fullName evidence="8">PKHD-type hydroxylase</fullName>
    </submittedName>
</protein>
<dbReference type="InterPro" id="IPR005123">
    <property type="entry name" value="Oxoglu/Fe-dep_dioxygenase_dom"/>
</dbReference>
<evidence type="ECO:0000256" key="4">
    <source>
        <dbReference type="ARBA" id="ARBA00022964"/>
    </source>
</evidence>